<dbReference type="RefSeq" id="WP_285933375.1">
    <property type="nucleotide sequence ID" value="NZ_JASTZU010000053.1"/>
</dbReference>
<dbReference type="InterPro" id="IPR055166">
    <property type="entry name" value="Transc_reg_Sar_Rot_HTH"/>
</dbReference>
<accession>A0ABT7L8A3</accession>
<evidence type="ECO:0000259" key="6">
    <source>
        <dbReference type="PROSITE" id="PS50995"/>
    </source>
</evidence>
<keyword evidence="2" id="KW-0963">Cytoplasm</keyword>
<dbReference type="InterPro" id="IPR036388">
    <property type="entry name" value="WH-like_DNA-bd_sf"/>
</dbReference>
<dbReference type="EMBL" id="JASTZU010000053">
    <property type="protein sequence ID" value="MDL4842086.1"/>
    <property type="molecule type" value="Genomic_DNA"/>
</dbReference>
<keyword evidence="4" id="KW-0238">DNA-binding</keyword>
<name>A0ABT7L8A3_9BACI</name>
<dbReference type="InterPro" id="IPR000835">
    <property type="entry name" value="HTH_MarR-typ"/>
</dbReference>
<evidence type="ECO:0000313" key="8">
    <source>
        <dbReference type="Proteomes" id="UP001235343"/>
    </source>
</evidence>
<comment type="subcellular location">
    <subcellularLocation>
        <location evidence="1">Cytoplasm</location>
    </subcellularLocation>
</comment>
<evidence type="ECO:0000313" key="7">
    <source>
        <dbReference type="EMBL" id="MDL4842086.1"/>
    </source>
</evidence>
<evidence type="ECO:0000256" key="1">
    <source>
        <dbReference type="ARBA" id="ARBA00004496"/>
    </source>
</evidence>
<feature type="domain" description="HTH marR-type" evidence="6">
    <location>
        <begin position="11"/>
        <end position="145"/>
    </location>
</feature>
<dbReference type="PRINTS" id="PR00598">
    <property type="entry name" value="HTHMARR"/>
</dbReference>
<keyword evidence="8" id="KW-1185">Reference proteome</keyword>
<comment type="caution">
    <text evidence="7">The sequence shown here is derived from an EMBL/GenBank/DDBJ whole genome shotgun (WGS) entry which is preliminary data.</text>
</comment>
<evidence type="ECO:0000256" key="2">
    <source>
        <dbReference type="ARBA" id="ARBA00022490"/>
    </source>
</evidence>
<evidence type="ECO:0000256" key="3">
    <source>
        <dbReference type="ARBA" id="ARBA00023015"/>
    </source>
</evidence>
<proteinExistence type="predicted"/>
<gene>
    <name evidence="7" type="ORF">QQS35_16730</name>
</gene>
<dbReference type="InterPro" id="IPR036390">
    <property type="entry name" value="WH_DNA-bd_sf"/>
</dbReference>
<protein>
    <submittedName>
        <fullName evidence="7">MarR family transcriptional regulator</fullName>
    </submittedName>
</protein>
<dbReference type="Proteomes" id="UP001235343">
    <property type="component" value="Unassembled WGS sequence"/>
</dbReference>
<keyword evidence="5" id="KW-0804">Transcription</keyword>
<organism evidence="7 8">
    <name type="scientific">Aquibacillus rhizosphaerae</name>
    <dbReference type="NCBI Taxonomy" id="3051431"/>
    <lineage>
        <taxon>Bacteria</taxon>
        <taxon>Bacillati</taxon>
        <taxon>Bacillota</taxon>
        <taxon>Bacilli</taxon>
        <taxon>Bacillales</taxon>
        <taxon>Bacillaceae</taxon>
        <taxon>Aquibacillus</taxon>
    </lineage>
</organism>
<dbReference type="SUPFAM" id="SSF46785">
    <property type="entry name" value="Winged helix' DNA-binding domain"/>
    <property type="match status" value="1"/>
</dbReference>
<sequence length="147" mass="17134">MKNEFEHLKLENQICFLLYAASREMTKQYKPLLEDLGVTYPQYLVLLLLWENDLLTVKEIGQMLYLDSGTLTPMLKRMEEQSLLERERSSSDQRSVFVKLTPKGYDLKQKANCIPNHILSSTGNSDQENQYMKTALVQLLEKLKESK</sequence>
<keyword evidence="3" id="KW-0805">Transcription regulation</keyword>
<dbReference type="Pfam" id="PF22381">
    <property type="entry name" value="Staph_reg_Sar_Rot"/>
    <property type="match status" value="1"/>
</dbReference>
<dbReference type="PROSITE" id="PS50995">
    <property type="entry name" value="HTH_MARR_2"/>
    <property type="match status" value="1"/>
</dbReference>
<dbReference type="SMART" id="SM00347">
    <property type="entry name" value="HTH_MARR"/>
    <property type="match status" value="1"/>
</dbReference>
<dbReference type="InterPro" id="IPR039422">
    <property type="entry name" value="MarR/SlyA-like"/>
</dbReference>
<reference evidence="7 8" key="1">
    <citation type="submission" date="2023-06" db="EMBL/GenBank/DDBJ databases">
        <title>Aquibacillus rhizosphaerae LR5S19.</title>
        <authorList>
            <person name="Sun J.-Q."/>
        </authorList>
    </citation>
    <scope>NUCLEOTIDE SEQUENCE [LARGE SCALE GENOMIC DNA]</scope>
    <source>
        <strain evidence="7 8">LR5S19</strain>
    </source>
</reference>
<evidence type="ECO:0000256" key="5">
    <source>
        <dbReference type="ARBA" id="ARBA00023163"/>
    </source>
</evidence>
<dbReference type="PANTHER" id="PTHR33164:SF5">
    <property type="entry name" value="ORGANIC HYDROPEROXIDE RESISTANCE TRANSCRIPTIONAL REGULATOR"/>
    <property type="match status" value="1"/>
</dbReference>
<evidence type="ECO:0000256" key="4">
    <source>
        <dbReference type="ARBA" id="ARBA00023125"/>
    </source>
</evidence>
<dbReference type="PANTHER" id="PTHR33164">
    <property type="entry name" value="TRANSCRIPTIONAL REGULATOR, MARR FAMILY"/>
    <property type="match status" value="1"/>
</dbReference>
<dbReference type="Gene3D" id="1.10.10.10">
    <property type="entry name" value="Winged helix-like DNA-binding domain superfamily/Winged helix DNA-binding domain"/>
    <property type="match status" value="1"/>
</dbReference>